<dbReference type="Proteomes" id="UP001225356">
    <property type="component" value="Unassembled WGS sequence"/>
</dbReference>
<evidence type="ECO:0000313" key="7">
    <source>
        <dbReference type="EMBL" id="MDP9850402.1"/>
    </source>
</evidence>
<dbReference type="PROSITE" id="PS51900">
    <property type="entry name" value="CB"/>
    <property type="match status" value="1"/>
</dbReference>
<dbReference type="PANTHER" id="PTHR34605:SF4">
    <property type="entry name" value="DNA ADENINE METHYLTRANSFERASE"/>
    <property type="match status" value="1"/>
</dbReference>
<dbReference type="InterPro" id="IPR044068">
    <property type="entry name" value="CB"/>
</dbReference>
<dbReference type="InterPro" id="IPR004107">
    <property type="entry name" value="Integrase_SAM-like_N"/>
</dbReference>
<dbReference type="PANTHER" id="PTHR34605">
    <property type="entry name" value="PHAGE_INTEGRASE DOMAIN-CONTAINING PROTEIN"/>
    <property type="match status" value="1"/>
</dbReference>
<evidence type="ECO:0000313" key="8">
    <source>
        <dbReference type="Proteomes" id="UP001225356"/>
    </source>
</evidence>
<dbReference type="PROSITE" id="PS51898">
    <property type="entry name" value="TYR_RECOMBINASE"/>
    <property type="match status" value="1"/>
</dbReference>
<evidence type="ECO:0000256" key="2">
    <source>
        <dbReference type="ARBA" id="ARBA00023125"/>
    </source>
</evidence>
<dbReference type="InterPro" id="IPR052925">
    <property type="entry name" value="Phage_Integrase-like_Recomb"/>
</dbReference>
<evidence type="ECO:0000259" key="5">
    <source>
        <dbReference type="PROSITE" id="PS51898"/>
    </source>
</evidence>
<dbReference type="InterPro" id="IPR013762">
    <property type="entry name" value="Integrase-like_cat_sf"/>
</dbReference>
<evidence type="ECO:0000256" key="4">
    <source>
        <dbReference type="PROSITE-ProRule" id="PRU01248"/>
    </source>
</evidence>
<dbReference type="Gene3D" id="1.10.443.10">
    <property type="entry name" value="Intergrase catalytic core"/>
    <property type="match status" value="1"/>
</dbReference>
<reference evidence="7 8" key="1">
    <citation type="submission" date="2023-07" db="EMBL/GenBank/DDBJ databases">
        <title>Sequencing the genomes of 1000 actinobacteria strains.</title>
        <authorList>
            <person name="Klenk H.-P."/>
        </authorList>
    </citation>
    <scope>NUCLEOTIDE SEQUENCE [LARGE SCALE GENOMIC DNA]</scope>
    <source>
        <strain evidence="7 8">DSM 46740</strain>
    </source>
</reference>
<dbReference type="SUPFAM" id="SSF56349">
    <property type="entry name" value="DNA breaking-rejoining enzymes"/>
    <property type="match status" value="1"/>
</dbReference>
<protein>
    <submittedName>
        <fullName evidence="7">Integrase</fullName>
    </submittedName>
</protein>
<dbReference type="Pfam" id="PF02899">
    <property type="entry name" value="Phage_int_SAM_1"/>
    <property type="match status" value="1"/>
</dbReference>
<evidence type="ECO:0000256" key="1">
    <source>
        <dbReference type="ARBA" id="ARBA00022908"/>
    </source>
</evidence>
<feature type="domain" description="Core-binding (CB)" evidence="6">
    <location>
        <begin position="44"/>
        <end position="129"/>
    </location>
</feature>
<comment type="caution">
    <text evidence="7">The sequence shown here is derived from an EMBL/GenBank/DDBJ whole genome shotgun (WGS) entry which is preliminary data.</text>
</comment>
<dbReference type="InterPro" id="IPR011010">
    <property type="entry name" value="DNA_brk_join_enz"/>
</dbReference>
<keyword evidence="2 4" id="KW-0238">DNA-binding</keyword>
<proteinExistence type="predicted"/>
<gene>
    <name evidence="7" type="ORF">J2853_009698</name>
</gene>
<organism evidence="7 8">
    <name type="scientific">Streptosporangium lutulentum</name>
    <dbReference type="NCBI Taxonomy" id="1461250"/>
    <lineage>
        <taxon>Bacteria</taxon>
        <taxon>Bacillati</taxon>
        <taxon>Actinomycetota</taxon>
        <taxon>Actinomycetes</taxon>
        <taxon>Streptosporangiales</taxon>
        <taxon>Streptosporangiaceae</taxon>
        <taxon>Streptosporangium</taxon>
    </lineage>
</organism>
<accession>A0ABT9QUI2</accession>
<dbReference type="RefSeq" id="WP_307569406.1">
    <property type="nucleotide sequence ID" value="NZ_JAUSQU010000003.1"/>
</dbReference>
<keyword evidence="8" id="KW-1185">Reference proteome</keyword>
<dbReference type="EMBL" id="JAUSQU010000003">
    <property type="protein sequence ID" value="MDP9850402.1"/>
    <property type="molecule type" value="Genomic_DNA"/>
</dbReference>
<keyword evidence="1" id="KW-0229">DNA integration</keyword>
<dbReference type="SUPFAM" id="SSF47823">
    <property type="entry name" value="lambda integrase-like, N-terminal domain"/>
    <property type="match status" value="1"/>
</dbReference>
<evidence type="ECO:0000259" key="6">
    <source>
        <dbReference type="PROSITE" id="PS51900"/>
    </source>
</evidence>
<dbReference type="Gene3D" id="1.10.150.130">
    <property type="match status" value="1"/>
</dbReference>
<keyword evidence="3" id="KW-0233">DNA recombination</keyword>
<feature type="domain" description="Tyr recombinase" evidence="5">
    <location>
        <begin position="159"/>
        <end position="360"/>
    </location>
</feature>
<dbReference type="InterPro" id="IPR002104">
    <property type="entry name" value="Integrase_catalytic"/>
</dbReference>
<sequence length="363" mass="39910">MSLDIPDRPGSSVAARIARASAASAVRLLSPLAPVPVTGEEPLYTEADFAIPDSTRNRAIRGVAANTRRAYERQWKMFTDWCRIEGRVALPTTEHSLAAYVDDLCTAGQAPASIEQAIAAIRTMHRWADYRNQPFTDTARLVLRGYRNELVEDGRRVQRQSPPITISTLRAMVEACDLRTVAGIRNQALFVLGLALFGRREELAAVVQDDVREVDDGLEITIRTSKTDRDSKGETIGIWRGEHPLTDPVAVWRNWTRVLAEHGQHGGRLLRRVDQVGRIGPSLSGDSVNTLVREIAIQARVPGAEHYTAHSLRAGGATVSYAAGHPVSVIAEHGRWNIGSPVLLGYIRAVDKWRQNATRGVGL</sequence>
<name>A0ABT9QUI2_9ACTN</name>
<dbReference type="InterPro" id="IPR010998">
    <property type="entry name" value="Integrase_recombinase_N"/>
</dbReference>
<evidence type="ECO:0000256" key="3">
    <source>
        <dbReference type="ARBA" id="ARBA00023172"/>
    </source>
</evidence>